<evidence type="ECO:0000256" key="4">
    <source>
        <dbReference type="SAM" id="SignalP"/>
    </source>
</evidence>
<dbReference type="Gene3D" id="3.30.560.10">
    <property type="entry name" value="Glucose Oxidase, domain 3"/>
    <property type="match status" value="1"/>
</dbReference>
<dbReference type="PROSITE" id="PS00624">
    <property type="entry name" value="GMC_OXRED_2"/>
    <property type="match status" value="1"/>
</dbReference>
<feature type="signal peptide" evidence="4">
    <location>
        <begin position="1"/>
        <end position="22"/>
    </location>
</feature>
<evidence type="ECO:0000256" key="2">
    <source>
        <dbReference type="PIRSR" id="PIRSR000137-1"/>
    </source>
</evidence>
<feature type="binding site" evidence="3">
    <location>
        <position position="273"/>
    </location>
    <ligand>
        <name>FAD</name>
        <dbReference type="ChEBI" id="CHEBI:57692"/>
    </ligand>
</feature>
<evidence type="ECO:0000259" key="5">
    <source>
        <dbReference type="PROSITE" id="PS00624"/>
    </source>
</evidence>
<dbReference type="Gene3D" id="3.50.50.60">
    <property type="entry name" value="FAD/NAD(P)-binding domain"/>
    <property type="match status" value="1"/>
</dbReference>
<dbReference type="InterPro" id="IPR012132">
    <property type="entry name" value="GMC_OxRdtase"/>
</dbReference>
<feature type="chain" id="PRO_5021029943" evidence="4">
    <location>
        <begin position="23"/>
        <end position="640"/>
    </location>
</feature>
<dbReference type="Pfam" id="PF00732">
    <property type="entry name" value="GMC_oxred_N"/>
    <property type="match status" value="1"/>
</dbReference>
<keyword evidence="3" id="KW-0274">FAD</keyword>
<dbReference type="PANTHER" id="PTHR11552:SF115">
    <property type="entry name" value="DEHYDROGENASE XPTC-RELATED"/>
    <property type="match status" value="1"/>
</dbReference>
<keyword evidence="4" id="KW-0732">Signal</keyword>
<feature type="domain" description="Glucose-methanol-choline oxidoreductase N-terminal" evidence="5">
    <location>
        <begin position="312"/>
        <end position="326"/>
    </location>
</feature>
<feature type="binding site" evidence="3">
    <location>
        <begin position="54"/>
        <end position="55"/>
    </location>
    <ligand>
        <name>FAD</name>
        <dbReference type="ChEBI" id="CHEBI:57692"/>
    </ligand>
</feature>
<dbReference type="InterPro" id="IPR036188">
    <property type="entry name" value="FAD/NAD-bd_sf"/>
</dbReference>
<organism evidence="6 7">
    <name type="scientific">Aureobasidium pullulans</name>
    <name type="common">Black yeast</name>
    <name type="synonym">Pullularia pullulans</name>
    <dbReference type="NCBI Taxonomy" id="5580"/>
    <lineage>
        <taxon>Eukaryota</taxon>
        <taxon>Fungi</taxon>
        <taxon>Dikarya</taxon>
        <taxon>Ascomycota</taxon>
        <taxon>Pezizomycotina</taxon>
        <taxon>Dothideomycetes</taxon>
        <taxon>Dothideomycetidae</taxon>
        <taxon>Dothideales</taxon>
        <taxon>Saccotheciaceae</taxon>
        <taxon>Aureobasidium</taxon>
    </lineage>
</organism>
<gene>
    <name evidence="6" type="ORF">D6D15_07045</name>
</gene>
<feature type="active site" description="Proton acceptor" evidence="2">
    <location>
        <position position="619"/>
    </location>
</feature>
<comment type="cofactor">
    <cofactor evidence="3">
        <name>FAD</name>
        <dbReference type="ChEBI" id="CHEBI:57692"/>
    </cofactor>
</comment>
<dbReference type="GO" id="GO:0044550">
    <property type="term" value="P:secondary metabolite biosynthetic process"/>
    <property type="evidence" value="ECO:0007669"/>
    <property type="project" value="TreeGrafter"/>
</dbReference>
<dbReference type="InterPro" id="IPR007867">
    <property type="entry name" value="GMC_OxRtase_C"/>
</dbReference>
<keyword evidence="3" id="KW-0285">Flavoprotein</keyword>
<feature type="active site" description="Proton donor" evidence="2">
    <location>
        <position position="576"/>
    </location>
</feature>
<protein>
    <submittedName>
        <fullName evidence="6">Glucose-methanol-choline oxidoreductase</fullName>
    </submittedName>
</protein>
<dbReference type="AlphaFoldDB" id="A0A4S9B302"/>
<dbReference type="PANTHER" id="PTHR11552">
    <property type="entry name" value="GLUCOSE-METHANOL-CHOLINE GMC OXIDOREDUCTASE"/>
    <property type="match status" value="1"/>
</dbReference>
<evidence type="ECO:0000256" key="1">
    <source>
        <dbReference type="ARBA" id="ARBA00010790"/>
    </source>
</evidence>
<dbReference type="Pfam" id="PF05199">
    <property type="entry name" value="GMC_oxred_C"/>
    <property type="match status" value="1"/>
</dbReference>
<comment type="similarity">
    <text evidence="1">Belongs to the GMC oxidoreductase family.</text>
</comment>
<proteinExistence type="inferred from homology"/>
<dbReference type="SUPFAM" id="SSF54373">
    <property type="entry name" value="FAD-linked reductases, C-terminal domain"/>
    <property type="match status" value="1"/>
</dbReference>
<comment type="caution">
    <text evidence="6">The sequence shown here is derived from an EMBL/GenBank/DDBJ whole genome shotgun (WGS) entry which is preliminary data.</text>
</comment>
<dbReference type="InterPro" id="IPR000172">
    <property type="entry name" value="GMC_OxRdtase_N"/>
</dbReference>
<dbReference type="GO" id="GO:0050660">
    <property type="term" value="F:flavin adenine dinucleotide binding"/>
    <property type="evidence" value="ECO:0007669"/>
    <property type="project" value="InterPro"/>
</dbReference>
<dbReference type="PIRSF" id="PIRSF000137">
    <property type="entry name" value="Alcohol_oxidase"/>
    <property type="match status" value="1"/>
</dbReference>
<feature type="binding site" evidence="3">
    <location>
        <position position="121"/>
    </location>
    <ligand>
        <name>FAD</name>
        <dbReference type="ChEBI" id="CHEBI:57692"/>
    </ligand>
</feature>
<dbReference type="GO" id="GO:0016614">
    <property type="term" value="F:oxidoreductase activity, acting on CH-OH group of donors"/>
    <property type="evidence" value="ECO:0007669"/>
    <property type="project" value="InterPro"/>
</dbReference>
<name>A0A4S9B302_AURPU</name>
<reference evidence="6 7" key="1">
    <citation type="submission" date="2018-10" db="EMBL/GenBank/DDBJ databases">
        <title>Fifty Aureobasidium pullulans genomes reveal a recombining polyextremotolerant generalist.</title>
        <authorList>
            <person name="Gostincar C."/>
            <person name="Turk M."/>
            <person name="Zajc J."/>
            <person name="Gunde-Cimerman N."/>
        </authorList>
    </citation>
    <scope>NUCLEOTIDE SEQUENCE [LARGE SCALE GENOMIC DNA]</scope>
    <source>
        <strain evidence="6 7">EXF-10507</strain>
    </source>
</reference>
<evidence type="ECO:0000313" key="6">
    <source>
        <dbReference type="EMBL" id="THW86924.1"/>
    </source>
</evidence>
<accession>A0A4S9B302</accession>
<evidence type="ECO:0000256" key="3">
    <source>
        <dbReference type="PIRSR" id="PIRSR000137-2"/>
    </source>
</evidence>
<evidence type="ECO:0000313" key="7">
    <source>
        <dbReference type="Proteomes" id="UP000304928"/>
    </source>
</evidence>
<sequence>MYAMRQISHIFVLLNFVANSFASSSSHSAPYASVLNHTSHLRDRYDYIVIGGGTSGLVVANRLTENPSITVLVIEYGYVDGQENGTTVPGLPVPGKYLRTDTSIPQPGLNNRTSPLYTGAVVGGGTVVNGMFFARGSAGDYDAWEQLGNPGWGWEGLLSYFKRSETFTPPTGELQDMFPGVISSDLSPHGIDGPVGSSFSNYQYPVIKNFFAGWNSVGVSTNPQPNNGKAIGAFYSTISAYAKNQSRSTASDAYYRPIAGVRRNFHLLTGCLVAKINFNSKGRRAVGVDFISRETNKTSTVRASREVILAAGAVRSPQILQLSGVGPRKLLEGLGIEFVVDLPGVGRNFQDQPTIYMQFSYGNYTFPTPDWMFSNASWAAEQLDIYNKNRTGKLYHKTHLTFRTGPITIPYLGGSSVAFLPLKNTTPSYVSILTTTALTNLSSIFPSTIHPSILAGYKAQHDLLLSLYASPDAAVAEIAWEGGNTIPLAMIRPFSRGAIEITTTDRFHPPSIDFGTFSHPTDMLTSIASIRKLREWISSPAMQALGAVETFPGANVSSNAEIEAAVMNAATSSWQHPSSSCAMMKKRWGGVVDAEVRVYGVKGLRVVDASVFPMAVAGHTSSSVYAVAEKAADIIKLSWE</sequence>
<dbReference type="EMBL" id="QZAR01000137">
    <property type="protein sequence ID" value="THW86924.1"/>
    <property type="molecule type" value="Genomic_DNA"/>
</dbReference>
<dbReference type="Proteomes" id="UP000304928">
    <property type="component" value="Unassembled WGS sequence"/>
</dbReference>
<dbReference type="SUPFAM" id="SSF51905">
    <property type="entry name" value="FAD/NAD(P)-binding domain"/>
    <property type="match status" value="1"/>
</dbReference>